<dbReference type="AlphaFoldDB" id="A1D5I0"/>
<sequence length="55" mass="6087">MKCMYDLEALEGLPKLKERCMVSVNHVKDLIVGHSVKRMKLGDSSFESSVAGDCT</sequence>
<accession>A1D5I0</accession>
<name>A1D5I0_NEOFI</name>
<keyword evidence="2" id="KW-1185">Reference proteome</keyword>
<dbReference type="EMBL" id="DS027689">
    <property type="protein sequence ID" value="EAW22034.1"/>
    <property type="molecule type" value="Genomic_DNA"/>
</dbReference>
<dbReference type="HOGENOM" id="CLU_3032913_0_0_1"/>
<reference evidence="2" key="1">
    <citation type="journal article" date="2008" name="PLoS Genet.">
        <title>Genomic islands in the pathogenic filamentous fungus Aspergillus fumigatus.</title>
        <authorList>
            <person name="Fedorova N.D."/>
            <person name="Khaldi N."/>
            <person name="Joardar V.S."/>
            <person name="Maiti R."/>
            <person name="Amedeo P."/>
            <person name="Anderson M.J."/>
            <person name="Crabtree J."/>
            <person name="Silva J.C."/>
            <person name="Badger J.H."/>
            <person name="Albarraq A."/>
            <person name="Angiuoli S."/>
            <person name="Bussey H."/>
            <person name="Bowyer P."/>
            <person name="Cotty P.J."/>
            <person name="Dyer P.S."/>
            <person name="Egan A."/>
            <person name="Galens K."/>
            <person name="Fraser-Liggett C.M."/>
            <person name="Haas B.J."/>
            <person name="Inman J.M."/>
            <person name="Kent R."/>
            <person name="Lemieux S."/>
            <person name="Malavazi I."/>
            <person name="Orvis J."/>
            <person name="Roemer T."/>
            <person name="Ronning C.M."/>
            <person name="Sundaram J.P."/>
            <person name="Sutton G."/>
            <person name="Turner G."/>
            <person name="Venter J.C."/>
            <person name="White O.R."/>
            <person name="Whitty B.R."/>
            <person name="Youngman P."/>
            <person name="Wolfe K.H."/>
            <person name="Goldman G.H."/>
            <person name="Wortman J.R."/>
            <person name="Jiang B."/>
            <person name="Denning D.W."/>
            <person name="Nierman W.C."/>
        </authorList>
    </citation>
    <scope>NUCLEOTIDE SEQUENCE [LARGE SCALE GENOMIC DNA]</scope>
    <source>
        <strain evidence="2">ATCC 1020 / DSM 3700 / CBS 544.65 / FGSC A1164 / JCM 1740 / NRRL 181 / WB 181</strain>
    </source>
</reference>
<organism evidence="1 2">
    <name type="scientific">Neosartorya fischeri (strain ATCC 1020 / DSM 3700 / CBS 544.65 / FGSC A1164 / JCM 1740 / NRRL 181 / WB 181)</name>
    <name type="common">Aspergillus fischerianus</name>
    <dbReference type="NCBI Taxonomy" id="331117"/>
    <lineage>
        <taxon>Eukaryota</taxon>
        <taxon>Fungi</taxon>
        <taxon>Dikarya</taxon>
        <taxon>Ascomycota</taxon>
        <taxon>Pezizomycotina</taxon>
        <taxon>Eurotiomycetes</taxon>
        <taxon>Eurotiomycetidae</taxon>
        <taxon>Eurotiales</taxon>
        <taxon>Aspergillaceae</taxon>
        <taxon>Aspergillus</taxon>
        <taxon>Aspergillus subgen. Fumigati</taxon>
    </lineage>
</organism>
<protein>
    <submittedName>
        <fullName evidence="1">Uncharacterized protein</fullName>
    </submittedName>
</protein>
<evidence type="ECO:0000313" key="1">
    <source>
        <dbReference type="EMBL" id="EAW22034.1"/>
    </source>
</evidence>
<proteinExistence type="predicted"/>
<dbReference type="Proteomes" id="UP000006702">
    <property type="component" value="Unassembled WGS sequence"/>
</dbReference>
<dbReference type="VEuPathDB" id="FungiDB:NFIA_024130"/>
<dbReference type="RefSeq" id="XP_001263931.1">
    <property type="nucleotide sequence ID" value="XM_001263930.1"/>
</dbReference>
<gene>
    <name evidence="1" type="ORF">NFIA_024130</name>
</gene>
<evidence type="ECO:0000313" key="2">
    <source>
        <dbReference type="Proteomes" id="UP000006702"/>
    </source>
</evidence>
<dbReference type="KEGG" id="nfi:NFIA_024130"/>
<dbReference type="GeneID" id="4590610"/>